<sequence>MNKAKSVPHSRAHSPREKDDSILFDSLSLTPKPKQPQPLIAKYHGDPFAPCLNRKLEIGRSKRKVCSKSVVNSPRFEDDSSSLLNNYIKMEKIFDNIASSCSDKKINEVTEINIKSAFNAVDAYFFYDVPSVQCIFCPSSSAVCPHGSGLVGYCHFTRKIINLTKINEHVSYSKVYDTKIDSCVLLFPLFDSHHKIRAIIEIFRQKEFNYNDEKLAKYLQRKFHSYSKFIFDVHVNERLISEFTQVQRLDNYVQSTISRLATNFNCESAEIWELDPRCNRQLKDNQSVIYSKMLKYPKTEIMNQQSGIVGYAMKTFLMISIQSANTHSAYNAHSDGNDGDLSVLVVPFKDLRSSRVFGIVLRGKKFPDFFTETDEQLLTQLAPIIVSSLISSEIVEEKCKGIEESRKAQERLRSLISVAEVLSGQLKIDELIPTIMNRACQLVESDRCSLFIVNETQDKLVTFFHGGLDSSLEIPINSGIVGYTATTGQSLIIKDAYEDPRFNKQTDLETGYKTQSLLCVPIFDDKGNIKGVTEMINKQDGEFTDDDEKIIQVFNIFCGISIENARLYSASLDLSNQLRSVLEMSQSISQSGTIKKLLEEIMKNARKVIGAGRAMIYMANSNNKTEVFAIDEDIDTKTKKVEHIENTAKKQYIRKMMHIPVEATKIEVEKNNRIDIINRALHDCECRISNNPENNYNSMIVVPIIGADRTILGAFLMQSKTRGNEFTIEDQKMMESFAMFISISLERSQKKNGIALSQVEISIREIMSESDRLICVTPKNLQFNEEELKKVAMQNFSSQFIDYYKMIFWLFRNLEVKNELVYSYAYLLKESNLKSNILKNLDKAQFLVQFVDNGHLIENEILTKTEVILMLIAVLGQSSDIHDVPFNQNYDAFSCILNNESVDYEEMYHCIAIILILSQIKNGKLFNSTEKHNWETLMELLRSTTMKRTVEILDHAEHSEKVSYNWHQTQRIKFLCLIMTCINCSHLTRPFEIANNYLTELSNDFFKNGDVTHTIGMVFSTRQRKRENLMVEESRVGFVQNICILSFQKVGNIIPIFSFYLEQLKQNLSLWKNKSS</sequence>
<dbReference type="Gene3D" id="1.10.1300.10">
    <property type="entry name" value="3'5'-cyclic nucleotide phosphodiesterase, catalytic domain"/>
    <property type="match status" value="1"/>
</dbReference>
<feature type="domain" description="GAF" evidence="4">
    <location>
        <begin position="427"/>
        <end position="572"/>
    </location>
</feature>
<evidence type="ECO:0000256" key="2">
    <source>
        <dbReference type="ARBA" id="ARBA00022801"/>
    </source>
</evidence>
<evidence type="ECO:0000256" key="1">
    <source>
        <dbReference type="ARBA" id="ARBA00022723"/>
    </source>
</evidence>
<protein>
    <submittedName>
        <fullName evidence="5">3'5'-cyclic nucleotide phosphodiesterase family protein</fullName>
    </submittedName>
</protein>
<organism evidence="5 6">
    <name type="scientific">Tritrichomonas foetus</name>
    <dbReference type="NCBI Taxonomy" id="1144522"/>
    <lineage>
        <taxon>Eukaryota</taxon>
        <taxon>Metamonada</taxon>
        <taxon>Parabasalia</taxon>
        <taxon>Tritrichomonadida</taxon>
        <taxon>Tritrichomonadidae</taxon>
        <taxon>Tritrichomonas</taxon>
    </lineage>
</organism>
<gene>
    <name evidence="5" type="ORF">TRFO_33322</name>
</gene>
<feature type="compositionally biased region" description="Basic residues" evidence="3">
    <location>
        <begin position="1"/>
        <end position="13"/>
    </location>
</feature>
<dbReference type="GO" id="GO:0007165">
    <property type="term" value="P:signal transduction"/>
    <property type="evidence" value="ECO:0007669"/>
    <property type="project" value="InterPro"/>
</dbReference>
<feature type="region of interest" description="Disordered" evidence="3">
    <location>
        <begin position="1"/>
        <end position="36"/>
    </location>
</feature>
<dbReference type="Proteomes" id="UP000179807">
    <property type="component" value="Unassembled WGS sequence"/>
</dbReference>
<keyword evidence="1" id="KW-0479">Metal-binding</keyword>
<evidence type="ECO:0000259" key="4">
    <source>
        <dbReference type="SMART" id="SM00065"/>
    </source>
</evidence>
<dbReference type="EMBL" id="MLAK01000973">
    <property type="protein sequence ID" value="OHT00042.1"/>
    <property type="molecule type" value="Genomic_DNA"/>
</dbReference>
<evidence type="ECO:0000313" key="5">
    <source>
        <dbReference type="EMBL" id="OHT00042.1"/>
    </source>
</evidence>
<proteinExistence type="predicted"/>
<dbReference type="OrthoDB" id="74705at2759"/>
<reference evidence="5" key="1">
    <citation type="submission" date="2016-10" db="EMBL/GenBank/DDBJ databases">
        <authorList>
            <person name="Benchimol M."/>
            <person name="Almeida L.G."/>
            <person name="Vasconcelos A.T."/>
            <person name="Perreira-Neves A."/>
            <person name="Rosa I.A."/>
            <person name="Tasca T."/>
            <person name="Bogo M.R."/>
            <person name="de Souza W."/>
        </authorList>
    </citation>
    <scope>NUCLEOTIDE SEQUENCE [LARGE SCALE GENOMIC DNA]</scope>
    <source>
        <strain evidence="5">K</strain>
    </source>
</reference>
<dbReference type="InterPro" id="IPR036971">
    <property type="entry name" value="PDEase_catalytic_dom_sf"/>
</dbReference>
<evidence type="ECO:0000256" key="3">
    <source>
        <dbReference type="SAM" id="MobiDB-lite"/>
    </source>
</evidence>
<dbReference type="RefSeq" id="XP_068353178.1">
    <property type="nucleotide sequence ID" value="XM_068509016.1"/>
</dbReference>
<dbReference type="InterPro" id="IPR029016">
    <property type="entry name" value="GAF-like_dom_sf"/>
</dbReference>
<dbReference type="AlphaFoldDB" id="A0A1J4JMX3"/>
<keyword evidence="6" id="KW-1185">Reference proteome</keyword>
<dbReference type="PANTHER" id="PTHR11347">
    <property type="entry name" value="CYCLIC NUCLEOTIDE PHOSPHODIESTERASE"/>
    <property type="match status" value="1"/>
</dbReference>
<dbReference type="GO" id="GO:0046872">
    <property type="term" value="F:metal ion binding"/>
    <property type="evidence" value="ECO:0007669"/>
    <property type="project" value="UniProtKB-KW"/>
</dbReference>
<dbReference type="InterPro" id="IPR002073">
    <property type="entry name" value="PDEase_catalytic_dom"/>
</dbReference>
<accession>A0A1J4JMX3</accession>
<dbReference type="SUPFAM" id="SSF55781">
    <property type="entry name" value="GAF domain-like"/>
    <property type="match status" value="4"/>
</dbReference>
<dbReference type="SUPFAM" id="SSF109604">
    <property type="entry name" value="HD-domain/PDEase-like"/>
    <property type="match status" value="1"/>
</dbReference>
<feature type="domain" description="GAF" evidence="4">
    <location>
        <begin position="593"/>
        <end position="755"/>
    </location>
</feature>
<dbReference type="GO" id="GO:0004114">
    <property type="term" value="F:3',5'-cyclic-nucleotide phosphodiesterase activity"/>
    <property type="evidence" value="ECO:0007669"/>
    <property type="project" value="InterPro"/>
</dbReference>
<evidence type="ECO:0000313" key="6">
    <source>
        <dbReference type="Proteomes" id="UP000179807"/>
    </source>
</evidence>
<dbReference type="GeneID" id="94843720"/>
<dbReference type="Gene3D" id="3.30.450.40">
    <property type="match status" value="4"/>
</dbReference>
<keyword evidence="2" id="KW-0378">Hydrolase</keyword>
<dbReference type="Pfam" id="PF01590">
    <property type="entry name" value="GAF"/>
    <property type="match status" value="2"/>
</dbReference>
<dbReference type="InterPro" id="IPR003018">
    <property type="entry name" value="GAF"/>
</dbReference>
<dbReference type="SMART" id="SM00065">
    <property type="entry name" value="GAF"/>
    <property type="match status" value="2"/>
</dbReference>
<name>A0A1J4JMX3_9EUKA</name>
<dbReference type="Pfam" id="PF00233">
    <property type="entry name" value="PDEase_I"/>
    <property type="match status" value="1"/>
</dbReference>
<dbReference type="VEuPathDB" id="TrichDB:TRFO_33322"/>
<comment type="caution">
    <text evidence="5">The sequence shown here is derived from an EMBL/GenBank/DDBJ whole genome shotgun (WGS) entry which is preliminary data.</text>
</comment>